<accession>A0A1B0DCK5</accession>
<keyword evidence="2" id="KW-1185">Reference proteome</keyword>
<organism evidence="1 2">
    <name type="scientific">Phlebotomus papatasi</name>
    <name type="common">Sandfly</name>
    <dbReference type="NCBI Taxonomy" id="29031"/>
    <lineage>
        <taxon>Eukaryota</taxon>
        <taxon>Metazoa</taxon>
        <taxon>Ecdysozoa</taxon>
        <taxon>Arthropoda</taxon>
        <taxon>Hexapoda</taxon>
        <taxon>Insecta</taxon>
        <taxon>Pterygota</taxon>
        <taxon>Neoptera</taxon>
        <taxon>Endopterygota</taxon>
        <taxon>Diptera</taxon>
        <taxon>Nematocera</taxon>
        <taxon>Psychodoidea</taxon>
        <taxon>Psychodidae</taxon>
        <taxon>Phlebotomus</taxon>
        <taxon>Phlebotomus</taxon>
    </lineage>
</organism>
<name>A0A1B0DCK5_PHLPP</name>
<sequence length="149" mass="17392">MSTIEERTAYLDNPFFTKHLYGNFSPFYVTIGICTLLGVVLFVLNIIFGCCSRHRDYWQDRHTGNRWLISIWSATPHKQPPLDLTELKDEEAFHPYRITVTVAMLAMFIVLIIMVILRHGERLCNLRHHALPDDRELGEMAYEQRISVA</sequence>
<evidence type="ECO:0000313" key="2">
    <source>
        <dbReference type="Proteomes" id="UP000092462"/>
    </source>
</evidence>
<dbReference type="VEuPathDB" id="VectorBase:PPAPM1_005107"/>
<dbReference type="EnsemblMetazoa" id="PPAI005544-RA">
    <property type="protein sequence ID" value="PPAI005544-PA"/>
    <property type="gene ID" value="PPAI005544"/>
</dbReference>
<proteinExistence type="predicted"/>
<reference evidence="1" key="1">
    <citation type="submission" date="2022-08" db="UniProtKB">
        <authorList>
            <consortium name="EnsemblMetazoa"/>
        </authorList>
    </citation>
    <scope>IDENTIFICATION</scope>
    <source>
        <strain evidence="1">Israel</strain>
    </source>
</reference>
<dbReference type="Proteomes" id="UP000092462">
    <property type="component" value="Unassembled WGS sequence"/>
</dbReference>
<protein>
    <submittedName>
        <fullName evidence="1">Uncharacterized protein</fullName>
    </submittedName>
</protein>
<dbReference type="AlphaFoldDB" id="A0A1B0DCK5"/>
<evidence type="ECO:0000313" key="1">
    <source>
        <dbReference type="EnsemblMetazoa" id="PPAI005544-PA"/>
    </source>
</evidence>
<dbReference type="EMBL" id="AJVK01030913">
    <property type="status" value="NOT_ANNOTATED_CDS"/>
    <property type="molecule type" value="Genomic_DNA"/>
</dbReference>
<dbReference type="VEuPathDB" id="VectorBase:PPAI005544"/>